<evidence type="ECO:0000313" key="3">
    <source>
        <dbReference type="Proteomes" id="UP001499884"/>
    </source>
</evidence>
<name>A0ABP7F8W6_9ACTN</name>
<proteinExistence type="predicted"/>
<evidence type="ECO:0000313" key="2">
    <source>
        <dbReference type="EMBL" id="GAA3733839.1"/>
    </source>
</evidence>
<gene>
    <name evidence="2" type="ORF">GCM10023082_33970</name>
</gene>
<organism evidence="2 3">
    <name type="scientific">Streptomyces tremellae</name>
    <dbReference type="NCBI Taxonomy" id="1124239"/>
    <lineage>
        <taxon>Bacteria</taxon>
        <taxon>Bacillati</taxon>
        <taxon>Actinomycetota</taxon>
        <taxon>Actinomycetes</taxon>
        <taxon>Kitasatosporales</taxon>
        <taxon>Streptomycetaceae</taxon>
        <taxon>Streptomyces</taxon>
    </lineage>
</organism>
<comment type="caution">
    <text evidence="2">The sequence shown here is derived from an EMBL/GenBank/DDBJ whole genome shotgun (WGS) entry which is preliminary data.</text>
</comment>
<protein>
    <recommendedName>
        <fullName evidence="4">CRISPR-associated protein Cse2</fullName>
    </recommendedName>
</protein>
<dbReference type="Pfam" id="PF09485">
    <property type="entry name" value="CRISPR_Cse2"/>
    <property type="match status" value="1"/>
</dbReference>
<reference evidence="3" key="1">
    <citation type="journal article" date="2019" name="Int. J. Syst. Evol. Microbiol.">
        <title>The Global Catalogue of Microorganisms (GCM) 10K type strain sequencing project: providing services to taxonomists for standard genome sequencing and annotation.</title>
        <authorList>
            <consortium name="The Broad Institute Genomics Platform"/>
            <consortium name="The Broad Institute Genome Sequencing Center for Infectious Disease"/>
            <person name="Wu L."/>
            <person name="Ma J."/>
        </authorList>
    </citation>
    <scope>NUCLEOTIDE SEQUENCE [LARGE SCALE GENOMIC DNA]</scope>
    <source>
        <strain evidence="3">JCM 30846</strain>
    </source>
</reference>
<feature type="region of interest" description="Disordered" evidence="1">
    <location>
        <begin position="204"/>
        <end position="235"/>
    </location>
</feature>
<dbReference type="NCBIfam" id="TIGR02548">
    <property type="entry name" value="casB_cse2"/>
    <property type="match status" value="1"/>
</dbReference>
<dbReference type="InterPro" id="IPR013382">
    <property type="entry name" value="CRISPR-assoc_prot_Cse2"/>
</dbReference>
<dbReference type="CDD" id="cd09731">
    <property type="entry name" value="Cse2_I-E"/>
    <property type="match status" value="1"/>
</dbReference>
<dbReference type="EMBL" id="BAABEP010000021">
    <property type="protein sequence ID" value="GAA3733839.1"/>
    <property type="molecule type" value="Genomic_DNA"/>
</dbReference>
<dbReference type="RefSeq" id="WP_345647614.1">
    <property type="nucleotide sequence ID" value="NZ_BAABEP010000021.1"/>
</dbReference>
<evidence type="ECO:0000256" key="1">
    <source>
        <dbReference type="SAM" id="MobiDB-lite"/>
    </source>
</evidence>
<dbReference type="Proteomes" id="UP001499884">
    <property type="component" value="Unassembled WGS sequence"/>
</dbReference>
<evidence type="ECO:0008006" key="4">
    <source>
        <dbReference type="Google" id="ProtNLM"/>
    </source>
</evidence>
<accession>A0ABP7F8W6</accession>
<sequence length="235" mass="25677">MTTAPSAASESAVRQAPLGSVGAAVHQHITRLQRGYLDDRGDCVGALARLRRGIGRPAGETPDLWGLIGTEPLYERYERADLTEEAMGRAEEAAHAAVTLWSLHQQSHHITRMHRRPGPELGAAVRRLHPGSEIDEPTRKRFVRAGTAATPAVLASRLRDLVLLLRRDAIPLDYGLLADQLYAWQQTDGTQRVRRSWGRSYLAVRPTAPDGDTAGRAGDSTADEPDTTIPEDDTP</sequence>
<keyword evidence="3" id="KW-1185">Reference proteome</keyword>
<feature type="compositionally biased region" description="Acidic residues" evidence="1">
    <location>
        <begin position="221"/>
        <end position="235"/>
    </location>
</feature>
<dbReference type="InterPro" id="IPR038287">
    <property type="entry name" value="Cse2_sf"/>
</dbReference>
<dbReference type="Gene3D" id="1.10.520.40">
    <property type="entry name" value="CRISPR-associated protein Cse2"/>
    <property type="match status" value="1"/>
</dbReference>